<dbReference type="PANTHER" id="PTHR33271:SF22">
    <property type="entry name" value="OS04G0445200 PROTEIN"/>
    <property type="match status" value="1"/>
</dbReference>
<organism evidence="2">
    <name type="scientific">Aerophobetes bacterium</name>
    <dbReference type="NCBI Taxonomy" id="2030807"/>
    <lineage>
        <taxon>Bacteria</taxon>
        <taxon>Candidatus Aerophobota</taxon>
    </lineage>
</organism>
<gene>
    <name evidence="2" type="ORF">ENG47_04550</name>
</gene>
<protein>
    <submittedName>
        <fullName evidence="2">DUF861 domain-containing protein</fullName>
    </submittedName>
</protein>
<feature type="domain" description="(S)-ureidoglycine aminohydrolase cupin" evidence="1">
    <location>
        <begin position="14"/>
        <end position="86"/>
    </location>
</feature>
<sequence length="89" mass="10554">MKVEVKKPTQEELQELNVNSWSPWSCGVSEFDWEYDTNERCYILEGKVIVTTEDGEQVEINKGDLVLFPKGLKCRWKVLQPIRKVYRFE</sequence>
<name>A0A7V0QS36_UNCAE</name>
<accession>A0A7V0QS36</accession>
<dbReference type="Pfam" id="PF05899">
    <property type="entry name" value="Cupin_3"/>
    <property type="match status" value="1"/>
</dbReference>
<proteinExistence type="predicted"/>
<dbReference type="InterPro" id="IPR014710">
    <property type="entry name" value="RmlC-like_jellyroll"/>
</dbReference>
<reference evidence="2" key="1">
    <citation type="journal article" date="2020" name="mSystems">
        <title>Genome- and Community-Level Interaction Insights into Carbon Utilization and Element Cycling Functions of Hydrothermarchaeota in Hydrothermal Sediment.</title>
        <authorList>
            <person name="Zhou Z."/>
            <person name="Liu Y."/>
            <person name="Xu W."/>
            <person name="Pan J."/>
            <person name="Luo Z.H."/>
            <person name="Li M."/>
        </authorList>
    </citation>
    <scope>NUCLEOTIDE SEQUENCE [LARGE SCALE GENOMIC DNA]</scope>
    <source>
        <strain evidence="2">HyVt-219</strain>
    </source>
</reference>
<dbReference type="PANTHER" id="PTHR33271">
    <property type="entry name" value="OS04G0445200 PROTEIN"/>
    <property type="match status" value="1"/>
</dbReference>
<comment type="caution">
    <text evidence="2">The sequence shown here is derived from an EMBL/GenBank/DDBJ whole genome shotgun (WGS) entry which is preliminary data.</text>
</comment>
<dbReference type="InterPro" id="IPR011051">
    <property type="entry name" value="RmlC_Cupin_sf"/>
</dbReference>
<dbReference type="CDD" id="cd02227">
    <property type="entry name" value="cupin_TM1112-like"/>
    <property type="match status" value="1"/>
</dbReference>
<evidence type="ECO:0000259" key="1">
    <source>
        <dbReference type="Pfam" id="PF05899"/>
    </source>
</evidence>
<dbReference type="SUPFAM" id="SSF51182">
    <property type="entry name" value="RmlC-like cupins"/>
    <property type="match status" value="1"/>
</dbReference>
<evidence type="ECO:0000313" key="2">
    <source>
        <dbReference type="EMBL" id="HDN85007.1"/>
    </source>
</evidence>
<dbReference type="InterPro" id="IPR008579">
    <property type="entry name" value="UGlyAH_Cupin_dom"/>
</dbReference>
<dbReference type="Proteomes" id="UP000885660">
    <property type="component" value="Unassembled WGS sequence"/>
</dbReference>
<dbReference type="EMBL" id="DRBC01000274">
    <property type="protein sequence ID" value="HDN85007.1"/>
    <property type="molecule type" value="Genomic_DNA"/>
</dbReference>
<dbReference type="Gene3D" id="2.60.120.10">
    <property type="entry name" value="Jelly Rolls"/>
    <property type="match status" value="1"/>
</dbReference>
<dbReference type="AlphaFoldDB" id="A0A7V0QS36"/>